<evidence type="ECO:0000313" key="1">
    <source>
        <dbReference type="EMBL" id="GAG47642.1"/>
    </source>
</evidence>
<name>X0YKU7_9ZZZZ</name>
<dbReference type="EMBL" id="BARS01055642">
    <property type="protein sequence ID" value="GAG47642.1"/>
    <property type="molecule type" value="Genomic_DNA"/>
</dbReference>
<comment type="caution">
    <text evidence="1">The sequence shown here is derived from an EMBL/GenBank/DDBJ whole genome shotgun (WGS) entry which is preliminary data.</text>
</comment>
<dbReference type="AlphaFoldDB" id="X0YKU7"/>
<protein>
    <submittedName>
        <fullName evidence="1">Uncharacterized protein</fullName>
    </submittedName>
</protein>
<gene>
    <name evidence="1" type="ORF">S01H1_82115</name>
</gene>
<organism evidence="1">
    <name type="scientific">marine sediment metagenome</name>
    <dbReference type="NCBI Taxonomy" id="412755"/>
    <lineage>
        <taxon>unclassified sequences</taxon>
        <taxon>metagenomes</taxon>
        <taxon>ecological metagenomes</taxon>
    </lineage>
</organism>
<sequence length="74" mass="8225">MNTIEGACLESLRCDRATWTGRMTRELFSGENRDIYDAIMAAEDPTDPVQVYRQLGNASLLAEAMVEGLMPLSE</sequence>
<reference evidence="1" key="1">
    <citation type="journal article" date="2014" name="Front. Microbiol.">
        <title>High frequency of phylogenetically diverse reductive dehalogenase-homologous genes in deep subseafloor sedimentary metagenomes.</title>
        <authorList>
            <person name="Kawai M."/>
            <person name="Futagami T."/>
            <person name="Toyoda A."/>
            <person name="Takaki Y."/>
            <person name="Nishi S."/>
            <person name="Hori S."/>
            <person name="Arai W."/>
            <person name="Tsubouchi T."/>
            <person name="Morono Y."/>
            <person name="Uchiyama I."/>
            <person name="Ito T."/>
            <person name="Fujiyama A."/>
            <person name="Inagaki F."/>
            <person name="Takami H."/>
        </authorList>
    </citation>
    <scope>NUCLEOTIDE SEQUENCE</scope>
    <source>
        <strain evidence="1">Expedition CK06-06</strain>
    </source>
</reference>
<proteinExistence type="predicted"/>
<accession>X0YKU7</accession>
<feature type="non-terminal residue" evidence="1">
    <location>
        <position position="74"/>
    </location>
</feature>